<evidence type="ECO:0000259" key="1">
    <source>
        <dbReference type="Pfam" id="PF14088"/>
    </source>
</evidence>
<gene>
    <name evidence="2" type="ORF">SAMN04487865_102114</name>
</gene>
<keyword evidence="3" id="KW-1185">Reference proteome</keyword>
<dbReference type="OrthoDB" id="9798929at2"/>
<dbReference type="RefSeq" id="WP_074840551.1">
    <property type="nucleotide sequence ID" value="NZ_CP047056.1"/>
</dbReference>
<proteinExistence type="predicted"/>
<evidence type="ECO:0000313" key="2">
    <source>
        <dbReference type="EMBL" id="SFK07707.1"/>
    </source>
</evidence>
<organism evidence="2 3">
    <name type="scientific">Succinivibrio dextrinosolvens</name>
    <dbReference type="NCBI Taxonomy" id="83771"/>
    <lineage>
        <taxon>Bacteria</taxon>
        <taxon>Pseudomonadati</taxon>
        <taxon>Pseudomonadota</taxon>
        <taxon>Gammaproteobacteria</taxon>
        <taxon>Aeromonadales</taxon>
        <taxon>Succinivibrionaceae</taxon>
        <taxon>Succinivibrio</taxon>
    </lineage>
</organism>
<sequence length="315" mass="36702">MSNIFLGKLEEITDLRSVWKDEARDFTPWLSQKENIEILGQTLGIDINVESTESAVGSFSADIYAKITDSDERIIIENQLEQSNHDHLGKILTYASGKNASYVIWIVKKAREEHKAAISWLNDHTDEKIGFFLVEIKLYRIGNSQLAPQFVPVEIPNNWAKQTKTSSTTSKKDTDTQLARLNYWTALRDSWDLNSEYAKSFNKRKPSKDHWYTLSIGTSEAEILLLRLQIRNSIGVEFTIRNNKELFDNLFKYKDEIEKETGLSFDWDRNDSRIKSSITTEKEVDLENEKDWPNQFLWFMETSLKMKKTFSKYIS</sequence>
<reference evidence="2 3" key="1">
    <citation type="submission" date="2016-10" db="EMBL/GenBank/DDBJ databases">
        <authorList>
            <person name="Varghese N."/>
            <person name="Submissions S."/>
        </authorList>
    </citation>
    <scope>NUCLEOTIDE SEQUENCE [LARGE SCALE GENOMIC DNA]</scope>
    <source>
        <strain evidence="2 3">22B</strain>
    </source>
</reference>
<dbReference type="AlphaFoldDB" id="A0A662Z913"/>
<dbReference type="EMBL" id="FOSF01000021">
    <property type="protein sequence ID" value="SFK07707.1"/>
    <property type="molecule type" value="Genomic_DNA"/>
</dbReference>
<protein>
    <recommendedName>
        <fullName evidence="1">DUF4268 domain-containing protein</fullName>
    </recommendedName>
</protein>
<name>A0A662Z913_9GAMM</name>
<dbReference type="Pfam" id="PF14088">
    <property type="entry name" value="DUF4268"/>
    <property type="match status" value="1"/>
</dbReference>
<dbReference type="Proteomes" id="UP000243374">
    <property type="component" value="Unassembled WGS sequence"/>
</dbReference>
<dbReference type="InterPro" id="IPR025364">
    <property type="entry name" value="DUF4268"/>
</dbReference>
<accession>A0A662Z913</accession>
<feature type="domain" description="DUF4268" evidence="1">
    <location>
        <begin position="180"/>
        <end position="313"/>
    </location>
</feature>
<evidence type="ECO:0000313" key="3">
    <source>
        <dbReference type="Proteomes" id="UP000243374"/>
    </source>
</evidence>